<dbReference type="Gene3D" id="2.70.70.10">
    <property type="entry name" value="Glucose Permease (Domain IIA)"/>
    <property type="match status" value="1"/>
</dbReference>
<dbReference type="EMBL" id="QFYQ01000001">
    <property type="protein sequence ID" value="RAK56059.1"/>
    <property type="molecule type" value="Genomic_DNA"/>
</dbReference>
<dbReference type="InterPro" id="IPR016047">
    <property type="entry name" value="M23ase_b-sheet_dom"/>
</dbReference>
<dbReference type="AlphaFoldDB" id="A0A328ANB2"/>
<dbReference type="InterPro" id="IPR011055">
    <property type="entry name" value="Dup_hybrid_motif"/>
</dbReference>
<keyword evidence="1" id="KW-0732">Signal</keyword>
<feature type="chain" id="PRO_5016364706" description="M23ase beta-sheet core domain-containing protein" evidence="1">
    <location>
        <begin position="23"/>
        <end position="391"/>
    </location>
</feature>
<gene>
    <name evidence="3" type="ORF">DJ017_16850</name>
</gene>
<dbReference type="Proteomes" id="UP000249254">
    <property type="component" value="Unassembled WGS sequence"/>
</dbReference>
<feature type="domain" description="M23ase beta-sheet core" evidence="2">
    <location>
        <begin position="287"/>
        <end position="356"/>
    </location>
</feature>
<comment type="caution">
    <text evidence="3">The sequence shown here is derived from an EMBL/GenBank/DDBJ whole genome shotgun (WGS) entry which is preliminary data.</text>
</comment>
<name>A0A328ANB2_9CAUL</name>
<dbReference type="SUPFAM" id="SSF51261">
    <property type="entry name" value="Duplicated hybrid motif"/>
    <property type="match status" value="1"/>
</dbReference>
<accession>A0A328ANB2</accession>
<proteinExistence type="predicted"/>
<keyword evidence="4" id="KW-1185">Reference proteome</keyword>
<dbReference type="PANTHER" id="PTHR21666:SF270">
    <property type="entry name" value="MUREIN HYDROLASE ACTIVATOR ENVC"/>
    <property type="match status" value="1"/>
</dbReference>
<protein>
    <recommendedName>
        <fullName evidence="2">M23ase beta-sheet core domain-containing protein</fullName>
    </recommendedName>
</protein>
<dbReference type="GO" id="GO:0004222">
    <property type="term" value="F:metalloendopeptidase activity"/>
    <property type="evidence" value="ECO:0007669"/>
    <property type="project" value="TreeGrafter"/>
</dbReference>
<dbReference type="CDD" id="cd12797">
    <property type="entry name" value="M23_peptidase"/>
    <property type="match status" value="1"/>
</dbReference>
<dbReference type="OrthoDB" id="5489603at2"/>
<feature type="signal peptide" evidence="1">
    <location>
        <begin position="1"/>
        <end position="22"/>
    </location>
</feature>
<evidence type="ECO:0000259" key="2">
    <source>
        <dbReference type="Pfam" id="PF01551"/>
    </source>
</evidence>
<dbReference type="RefSeq" id="WP_111529807.1">
    <property type="nucleotide sequence ID" value="NZ_JBHRSG010000003.1"/>
</dbReference>
<evidence type="ECO:0000256" key="1">
    <source>
        <dbReference type="SAM" id="SignalP"/>
    </source>
</evidence>
<evidence type="ECO:0000313" key="3">
    <source>
        <dbReference type="EMBL" id="RAK56059.1"/>
    </source>
</evidence>
<reference evidence="4" key="1">
    <citation type="submission" date="2018-05" db="EMBL/GenBank/DDBJ databases">
        <authorList>
            <person name="Li X."/>
        </authorList>
    </citation>
    <scope>NUCLEOTIDE SEQUENCE [LARGE SCALE GENOMIC DNA]</scope>
    <source>
        <strain evidence="4">LX32</strain>
    </source>
</reference>
<evidence type="ECO:0000313" key="4">
    <source>
        <dbReference type="Proteomes" id="UP000249254"/>
    </source>
</evidence>
<organism evidence="3 4">
    <name type="scientific">Phenylobacterium soli</name>
    <dbReference type="NCBI Taxonomy" id="2170551"/>
    <lineage>
        <taxon>Bacteria</taxon>
        <taxon>Pseudomonadati</taxon>
        <taxon>Pseudomonadota</taxon>
        <taxon>Alphaproteobacteria</taxon>
        <taxon>Caulobacterales</taxon>
        <taxon>Caulobacteraceae</taxon>
        <taxon>Phenylobacterium</taxon>
    </lineage>
</organism>
<dbReference type="Pfam" id="PF01551">
    <property type="entry name" value="Peptidase_M23"/>
    <property type="match status" value="1"/>
</dbReference>
<dbReference type="PANTHER" id="PTHR21666">
    <property type="entry name" value="PEPTIDASE-RELATED"/>
    <property type="match status" value="1"/>
</dbReference>
<dbReference type="InterPro" id="IPR050570">
    <property type="entry name" value="Cell_wall_metabolism_enzyme"/>
</dbReference>
<sequence length="391" mass="40239">MKLSTALAAGLLAAAAATAASAAEAADLTVKVCPAEALHAYPLAAGTRFQSLIVPSLAVANTGQTPAELTEVTLELLDKGVAVDSRRLSGEALAAGLKSGAAVQGGMLQMFGWQFCDGRLLGEKPALSPAPSLAPAAAGLVTNQVFGWKGSRDALRITATAMRAGKPETATLTIPVRADTVKTKMVFPLKGRWFVAVAGTPHGGHRWALPEAFAYDVARIGADDKSFRGEGAKFADYYAYGEPVLAAGDGTVVDVVADQPENPDVLRRPGESFEAYGDRAGAIQMALVAKGDRAIAGNAVIIDHGNGEYSLYAHLRPGSIKVKAGEKVSAGQPIAQLGASGNVTEPHLHFQVCDGASPLHCAGVPLAFGNVELPYADGPRAIQGGDIVVAR</sequence>